<evidence type="ECO:0000313" key="3">
    <source>
        <dbReference type="Proteomes" id="UP000011115"/>
    </source>
</evidence>
<proteinExistence type="predicted"/>
<dbReference type="Pfam" id="PF23628">
    <property type="entry name" value="ARM_LIN_C"/>
    <property type="match status" value="1"/>
</dbReference>
<reference evidence="3" key="1">
    <citation type="journal article" date="2011" name="Nature">
        <title>Genome sequence and analysis of the tuber crop potato.</title>
        <authorList>
            <consortium name="The Potato Genome Sequencing Consortium"/>
        </authorList>
    </citation>
    <scope>NUCLEOTIDE SEQUENCE [LARGE SCALE GENOMIC DNA]</scope>
    <source>
        <strain evidence="3">cv. DM1-3 516 R44</strain>
    </source>
</reference>
<organism evidence="2 3">
    <name type="scientific">Solanum tuberosum</name>
    <name type="common">Potato</name>
    <dbReference type="NCBI Taxonomy" id="4113"/>
    <lineage>
        <taxon>Eukaryota</taxon>
        <taxon>Viridiplantae</taxon>
        <taxon>Streptophyta</taxon>
        <taxon>Embryophyta</taxon>
        <taxon>Tracheophyta</taxon>
        <taxon>Spermatophyta</taxon>
        <taxon>Magnoliopsida</taxon>
        <taxon>eudicotyledons</taxon>
        <taxon>Gunneridae</taxon>
        <taxon>Pentapetalae</taxon>
        <taxon>asterids</taxon>
        <taxon>lamiids</taxon>
        <taxon>Solanales</taxon>
        <taxon>Solanaceae</taxon>
        <taxon>Solanoideae</taxon>
        <taxon>Solaneae</taxon>
        <taxon>Solanum</taxon>
    </lineage>
</organism>
<sequence length="97" mass="11191">MSHWMHACRILRSSAFLEDYDTDVKLTTFSKSPNHMTFLTSHLLISISLILRSLLLECRVLLLMIAEDFVGPLESLVEVTWTAKELYAIIYCAVEER</sequence>
<dbReference type="Gramene" id="PGSC0003DMT400081903">
    <property type="protein sequence ID" value="PGSC0003DMT400081903"/>
    <property type="gene ID" value="PGSC0003DMG400032151"/>
</dbReference>
<keyword evidence="3" id="KW-1185">Reference proteome</keyword>
<feature type="domain" description="Putative E3 ubiquitin-protein ligase LIN ARM-like" evidence="1">
    <location>
        <begin position="42"/>
        <end position="90"/>
    </location>
</feature>
<evidence type="ECO:0000259" key="1">
    <source>
        <dbReference type="Pfam" id="PF23628"/>
    </source>
</evidence>
<reference evidence="2" key="2">
    <citation type="submission" date="2015-06" db="UniProtKB">
        <authorList>
            <consortium name="EnsemblPlants"/>
        </authorList>
    </citation>
    <scope>IDENTIFICATION</scope>
    <source>
        <strain evidence="2">DM1-3 516 R44</strain>
    </source>
</reference>
<name>M1D592_SOLTU</name>
<dbReference type="InterPro" id="IPR055566">
    <property type="entry name" value="ARM_LIN"/>
</dbReference>
<dbReference type="HOGENOM" id="CLU_2350742_0_0_1"/>
<dbReference type="Proteomes" id="UP000011115">
    <property type="component" value="Unassembled WGS sequence"/>
</dbReference>
<dbReference type="EnsemblPlants" id="PGSC0003DMT400081903">
    <property type="protein sequence ID" value="PGSC0003DMT400081903"/>
    <property type="gene ID" value="PGSC0003DMG400032151"/>
</dbReference>
<protein>
    <submittedName>
        <fullName evidence="2">U box</fullName>
    </submittedName>
</protein>
<evidence type="ECO:0000313" key="2">
    <source>
        <dbReference type="EnsemblPlants" id="PGSC0003DMT400081903"/>
    </source>
</evidence>
<dbReference type="AlphaFoldDB" id="M1D592"/>
<dbReference type="ExpressionAtlas" id="M1D592">
    <property type="expression patterns" value="baseline"/>
</dbReference>
<accession>M1D592</accession>